<dbReference type="Gene3D" id="1.10.8.100">
    <property type="entry name" value="Ribosomal RNA adenine dimethylase-like, domain 2"/>
    <property type="match status" value="1"/>
</dbReference>
<sequence length="268" mass="29677">MNLYQTTIALLKSFDLHPKKRMGQNFLVDENALNRIINAANLNPSDKVLEIGTGLGVLTEALSDKASHVTSLDSDKDMILISKKVLAKKDNIEFIAKDFLRWDPAGEFNKVVANVPYYITTPIIEKLLELAPHPELIVLTVQKEVAERIAACPPPAGKPGGRGNGAFSIFVQNRAEASIDSVISKNSFFPSPKVDSAILILKPYAQPLYDIDEKIVRAAFSQRRKMIRSSLAKFNIDFNKAGIDSKRRAEALTLGDFEKITKLVVRNS</sequence>
<evidence type="ECO:0000256" key="1">
    <source>
        <dbReference type="ARBA" id="ARBA00022490"/>
    </source>
</evidence>
<name>A0A833L1M2_UNCSA</name>
<evidence type="ECO:0000256" key="6">
    <source>
        <dbReference type="ARBA" id="ARBA00022884"/>
    </source>
</evidence>
<dbReference type="SMART" id="SM00650">
    <property type="entry name" value="rADc"/>
    <property type="match status" value="1"/>
</dbReference>
<keyword evidence="5 7" id="KW-0949">S-adenosyl-L-methionine</keyword>
<gene>
    <name evidence="7" type="primary">rsmA</name>
    <name evidence="7" type="synonym">ksgA</name>
    <name evidence="10" type="ORF">FD145_605</name>
</gene>
<evidence type="ECO:0000259" key="9">
    <source>
        <dbReference type="SMART" id="SM00650"/>
    </source>
</evidence>
<dbReference type="AlphaFoldDB" id="A0A833L1M2"/>
<dbReference type="PROSITE" id="PS51689">
    <property type="entry name" value="SAM_RNA_A_N6_MT"/>
    <property type="match status" value="1"/>
</dbReference>
<feature type="binding site" evidence="7 8">
    <location>
        <position position="27"/>
    </location>
    <ligand>
        <name>S-adenosyl-L-methionine</name>
        <dbReference type="ChEBI" id="CHEBI:59789"/>
    </ligand>
</feature>
<reference evidence="10 11" key="1">
    <citation type="submission" date="2019-12" db="EMBL/GenBank/DDBJ databases">
        <authorList>
            <person name="Wolfe R."/>
            <person name="Danczak R."/>
            <person name="Wilkins M."/>
        </authorList>
    </citation>
    <scope>NUCLEOTIDE SEQUENCE [LARGE SCALE GENOMIC DNA]</scope>
    <source>
        <strain evidence="10">X2_MaxBin.013</strain>
    </source>
</reference>
<dbReference type="InterPro" id="IPR023165">
    <property type="entry name" value="rRNA_Ade_diMease-like_C"/>
</dbReference>
<evidence type="ECO:0000256" key="2">
    <source>
        <dbReference type="ARBA" id="ARBA00022552"/>
    </source>
</evidence>
<dbReference type="InterPro" id="IPR029063">
    <property type="entry name" value="SAM-dependent_MTases_sf"/>
</dbReference>
<comment type="catalytic activity">
    <reaction evidence="7">
        <text>adenosine(1518)/adenosine(1519) in 16S rRNA + 4 S-adenosyl-L-methionine = N(6)-dimethyladenosine(1518)/N(6)-dimethyladenosine(1519) in 16S rRNA + 4 S-adenosyl-L-homocysteine + 4 H(+)</text>
        <dbReference type="Rhea" id="RHEA:19609"/>
        <dbReference type="Rhea" id="RHEA-COMP:10232"/>
        <dbReference type="Rhea" id="RHEA-COMP:10233"/>
        <dbReference type="ChEBI" id="CHEBI:15378"/>
        <dbReference type="ChEBI" id="CHEBI:57856"/>
        <dbReference type="ChEBI" id="CHEBI:59789"/>
        <dbReference type="ChEBI" id="CHEBI:74411"/>
        <dbReference type="ChEBI" id="CHEBI:74493"/>
        <dbReference type="EC" id="2.1.1.182"/>
    </reaction>
</comment>
<accession>A0A833L1M2</accession>
<dbReference type="EC" id="2.1.1.182" evidence="7"/>
<dbReference type="EMBL" id="WPAF01000007">
    <property type="protein sequence ID" value="KAF0134587.1"/>
    <property type="molecule type" value="Genomic_DNA"/>
</dbReference>
<evidence type="ECO:0000313" key="10">
    <source>
        <dbReference type="EMBL" id="KAF0134587.1"/>
    </source>
</evidence>
<dbReference type="Gene3D" id="3.40.50.150">
    <property type="entry name" value="Vaccinia Virus protein VP39"/>
    <property type="match status" value="1"/>
</dbReference>
<keyword evidence="4 7" id="KW-0808">Transferase</keyword>
<feature type="binding site" evidence="7 8">
    <location>
        <position position="52"/>
    </location>
    <ligand>
        <name>S-adenosyl-L-methionine</name>
        <dbReference type="ChEBI" id="CHEBI:59789"/>
    </ligand>
</feature>
<evidence type="ECO:0000256" key="7">
    <source>
        <dbReference type="HAMAP-Rule" id="MF_00607"/>
    </source>
</evidence>
<evidence type="ECO:0000256" key="8">
    <source>
        <dbReference type="PROSITE-ProRule" id="PRU01026"/>
    </source>
</evidence>
<dbReference type="GO" id="GO:0052908">
    <property type="term" value="F:16S rRNA (adenine(1518)-N(6)/adenine(1519)-N(6))-dimethyltransferase activity"/>
    <property type="evidence" value="ECO:0007669"/>
    <property type="project" value="UniProtKB-EC"/>
</dbReference>
<dbReference type="GO" id="GO:0005829">
    <property type="term" value="C:cytosol"/>
    <property type="evidence" value="ECO:0007669"/>
    <property type="project" value="TreeGrafter"/>
</dbReference>
<dbReference type="InterPro" id="IPR020598">
    <property type="entry name" value="rRNA_Ade_methylase_Trfase_N"/>
</dbReference>
<feature type="domain" description="Ribosomal RNA adenine methylase transferase N-terminal" evidence="9">
    <location>
        <begin position="32"/>
        <end position="205"/>
    </location>
</feature>
<dbReference type="SUPFAM" id="SSF53335">
    <property type="entry name" value="S-adenosyl-L-methionine-dependent methyltransferases"/>
    <property type="match status" value="1"/>
</dbReference>
<dbReference type="InterPro" id="IPR001737">
    <property type="entry name" value="KsgA/Erm"/>
</dbReference>
<evidence type="ECO:0000256" key="4">
    <source>
        <dbReference type="ARBA" id="ARBA00022679"/>
    </source>
</evidence>
<dbReference type="InterPro" id="IPR011530">
    <property type="entry name" value="rRNA_adenine_dimethylase"/>
</dbReference>
<feature type="binding site" evidence="7 8">
    <location>
        <position position="98"/>
    </location>
    <ligand>
        <name>S-adenosyl-L-methionine</name>
        <dbReference type="ChEBI" id="CHEBI:59789"/>
    </ligand>
</feature>
<dbReference type="PANTHER" id="PTHR11727:SF7">
    <property type="entry name" value="DIMETHYLADENOSINE TRANSFERASE-RELATED"/>
    <property type="match status" value="1"/>
</dbReference>
<keyword evidence="2 7" id="KW-0698">rRNA processing</keyword>
<evidence type="ECO:0000313" key="11">
    <source>
        <dbReference type="Proteomes" id="UP000488506"/>
    </source>
</evidence>
<feature type="binding site" evidence="8">
    <location>
        <position position="73"/>
    </location>
    <ligand>
        <name>S-adenosyl-L-methionine</name>
        <dbReference type="ChEBI" id="CHEBI:59789"/>
    </ligand>
</feature>
<keyword evidence="1 7" id="KW-0963">Cytoplasm</keyword>
<dbReference type="NCBIfam" id="TIGR00755">
    <property type="entry name" value="ksgA"/>
    <property type="match status" value="1"/>
</dbReference>
<comment type="caution">
    <text evidence="7">Lacks conserved residue(s) required for the propagation of feature annotation.</text>
</comment>
<dbReference type="PANTHER" id="PTHR11727">
    <property type="entry name" value="DIMETHYLADENOSINE TRANSFERASE"/>
    <property type="match status" value="1"/>
</dbReference>
<keyword evidence="6 7" id="KW-0694">RNA-binding</keyword>
<dbReference type="HAMAP" id="MF_00607">
    <property type="entry name" value="16SrRNA_methyltr_A"/>
    <property type="match status" value="1"/>
</dbReference>
<comment type="similarity">
    <text evidence="7">Belongs to the class I-like SAM-binding methyltransferase superfamily. rRNA adenine N(6)-methyltransferase family. RsmA subfamily.</text>
</comment>
<proteinExistence type="inferred from homology"/>
<evidence type="ECO:0000256" key="3">
    <source>
        <dbReference type="ARBA" id="ARBA00022603"/>
    </source>
</evidence>
<organism evidence="10 11">
    <name type="scientific">Candidatus Saganbacteria bacterium</name>
    <dbReference type="NCBI Taxonomy" id="2575572"/>
    <lineage>
        <taxon>Bacteria</taxon>
        <taxon>Bacillati</taxon>
        <taxon>Saganbacteria</taxon>
    </lineage>
</organism>
<feature type="binding site" evidence="7 8">
    <location>
        <position position="114"/>
    </location>
    <ligand>
        <name>S-adenosyl-L-methionine</name>
        <dbReference type="ChEBI" id="CHEBI:59789"/>
    </ligand>
</feature>
<feature type="binding site" evidence="7 8">
    <location>
        <position position="25"/>
    </location>
    <ligand>
        <name>S-adenosyl-L-methionine</name>
        <dbReference type="ChEBI" id="CHEBI:59789"/>
    </ligand>
</feature>
<dbReference type="CDD" id="cd02440">
    <property type="entry name" value="AdoMet_MTases"/>
    <property type="match status" value="1"/>
</dbReference>
<comment type="caution">
    <text evidence="10">The sequence shown here is derived from an EMBL/GenBank/DDBJ whole genome shotgun (WGS) entry which is preliminary data.</text>
</comment>
<dbReference type="GO" id="GO:0003723">
    <property type="term" value="F:RNA binding"/>
    <property type="evidence" value="ECO:0007669"/>
    <property type="project" value="UniProtKB-UniRule"/>
</dbReference>
<comment type="function">
    <text evidence="7">Specifically dimethylates two adjacent adenosines (A1518 and A1519) in the loop of a conserved hairpin near the 3'-end of 16S rRNA in the 30S particle. May play a critical role in biogenesis of 30S subunits.</text>
</comment>
<keyword evidence="3 7" id="KW-0489">Methyltransferase</keyword>
<dbReference type="Pfam" id="PF00398">
    <property type="entry name" value="RrnaAD"/>
    <property type="match status" value="1"/>
</dbReference>
<evidence type="ECO:0000256" key="5">
    <source>
        <dbReference type="ARBA" id="ARBA00022691"/>
    </source>
</evidence>
<protein>
    <recommendedName>
        <fullName evidence="7">Ribosomal RNA small subunit methyltransferase A</fullName>
        <ecNumber evidence="7">2.1.1.182</ecNumber>
    </recommendedName>
    <alternativeName>
        <fullName evidence="7">16S rRNA (adenine(1518)-N(6)/adenine(1519)-N(6))-dimethyltransferase</fullName>
    </alternativeName>
    <alternativeName>
        <fullName evidence="7">16S rRNA dimethyladenosine transferase</fullName>
    </alternativeName>
    <alternativeName>
        <fullName evidence="7">16S rRNA dimethylase</fullName>
    </alternativeName>
    <alternativeName>
        <fullName evidence="7">S-adenosylmethionine-6-N', N'-adenosyl(rRNA) dimethyltransferase</fullName>
    </alternativeName>
</protein>
<comment type="subcellular location">
    <subcellularLocation>
        <location evidence="7">Cytoplasm</location>
    </subcellularLocation>
</comment>
<dbReference type="Proteomes" id="UP000488506">
    <property type="component" value="Unassembled WGS sequence"/>
</dbReference>